<dbReference type="InParanoid" id="K9TJG3"/>
<dbReference type="EC" id="3.1.-.-" evidence="5"/>
<dbReference type="eggNOG" id="COG4374">
    <property type="taxonomic scope" value="Bacteria"/>
</dbReference>
<dbReference type="GO" id="GO:0016787">
    <property type="term" value="F:hydrolase activity"/>
    <property type="evidence" value="ECO:0007669"/>
    <property type="project" value="UniProtKB-KW"/>
</dbReference>
<dbReference type="CDD" id="cd18682">
    <property type="entry name" value="PIN_VapC-like"/>
    <property type="match status" value="1"/>
</dbReference>
<accession>K9TJG3</accession>
<dbReference type="InterPro" id="IPR022907">
    <property type="entry name" value="VapC_family"/>
</dbReference>
<evidence type="ECO:0000256" key="1">
    <source>
        <dbReference type="ARBA" id="ARBA00022649"/>
    </source>
</evidence>
<organism evidence="7 8">
    <name type="scientific">Oscillatoria acuminata PCC 6304</name>
    <dbReference type="NCBI Taxonomy" id="56110"/>
    <lineage>
        <taxon>Bacteria</taxon>
        <taxon>Bacillati</taxon>
        <taxon>Cyanobacteriota</taxon>
        <taxon>Cyanophyceae</taxon>
        <taxon>Oscillatoriophycideae</taxon>
        <taxon>Oscillatoriales</taxon>
        <taxon>Oscillatoriaceae</taxon>
        <taxon>Oscillatoria</taxon>
    </lineage>
</organism>
<evidence type="ECO:0000256" key="2">
    <source>
        <dbReference type="ARBA" id="ARBA00022722"/>
    </source>
</evidence>
<keyword evidence="5" id="KW-0800">Toxin</keyword>
<evidence type="ECO:0000259" key="6">
    <source>
        <dbReference type="Pfam" id="PF01850"/>
    </source>
</evidence>
<dbReference type="SUPFAM" id="SSF88723">
    <property type="entry name" value="PIN domain-like"/>
    <property type="match status" value="1"/>
</dbReference>
<dbReference type="KEGG" id="oac:Oscil6304_2546"/>
<comment type="cofactor">
    <cofactor evidence="5">
        <name>Mg(2+)</name>
        <dbReference type="ChEBI" id="CHEBI:18420"/>
    </cofactor>
</comment>
<dbReference type="Gene3D" id="3.40.50.1010">
    <property type="entry name" value="5'-nuclease"/>
    <property type="match status" value="1"/>
</dbReference>
<gene>
    <name evidence="5" type="primary">vapC</name>
    <name evidence="7" type="ORF">Oscil6304_2546</name>
</gene>
<feature type="domain" description="PIN" evidence="6">
    <location>
        <begin position="8"/>
        <end position="124"/>
    </location>
</feature>
<keyword evidence="3 5" id="KW-0479">Metal-binding</keyword>
<keyword evidence="8" id="KW-1185">Reference proteome</keyword>
<feature type="binding site" evidence="5">
    <location>
        <position position="102"/>
    </location>
    <ligand>
        <name>Mg(2+)</name>
        <dbReference type="ChEBI" id="CHEBI:18420"/>
    </ligand>
</feature>
<dbReference type="RefSeq" id="WP_015148806.1">
    <property type="nucleotide sequence ID" value="NC_019693.1"/>
</dbReference>
<evidence type="ECO:0000256" key="5">
    <source>
        <dbReference type="HAMAP-Rule" id="MF_00265"/>
    </source>
</evidence>
<dbReference type="GO" id="GO:0090729">
    <property type="term" value="F:toxin activity"/>
    <property type="evidence" value="ECO:0007669"/>
    <property type="project" value="UniProtKB-KW"/>
</dbReference>
<evidence type="ECO:0000313" key="8">
    <source>
        <dbReference type="Proteomes" id="UP000010367"/>
    </source>
</evidence>
<keyword evidence="4 5" id="KW-0378">Hydrolase</keyword>
<evidence type="ECO:0000256" key="3">
    <source>
        <dbReference type="ARBA" id="ARBA00022723"/>
    </source>
</evidence>
<dbReference type="GO" id="GO:0004540">
    <property type="term" value="F:RNA nuclease activity"/>
    <property type="evidence" value="ECO:0007669"/>
    <property type="project" value="InterPro"/>
</dbReference>
<keyword evidence="2 5" id="KW-0540">Nuclease</keyword>
<keyword evidence="5" id="KW-0460">Magnesium</keyword>
<keyword evidence="1 5" id="KW-1277">Toxin-antitoxin system</keyword>
<evidence type="ECO:0000313" key="7">
    <source>
        <dbReference type="EMBL" id="AFY82164.1"/>
    </source>
</evidence>
<dbReference type="STRING" id="56110.Oscil6304_2546"/>
<dbReference type="Proteomes" id="UP000010367">
    <property type="component" value="Chromosome"/>
</dbReference>
<proteinExistence type="inferred from homology"/>
<dbReference type="EMBL" id="CP003607">
    <property type="protein sequence ID" value="AFY82164.1"/>
    <property type="molecule type" value="Genomic_DNA"/>
</dbReference>
<dbReference type="PATRIC" id="fig|56110.3.peg.3037"/>
<dbReference type="InterPro" id="IPR002716">
    <property type="entry name" value="PIN_dom"/>
</dbReference>
<dbReference type="GO" id="GO:0000287">
    <property type="term" value="F:magnesium ion binding"/>
    <property type="evidence" value="ECO:0007669"/>
    <property type="project" value="UniProtKB-UniRule"/>
</dbReference>
<comment type="function">
    <text evidence="5">Toxic component of a toxin-antitoxin (TA) system. An RNase.</text>
</comment>
<dbReference type="AlphaFoldDB" id="K9TJG3"/>
<dbReference type="InterPro" id="IPR029060">
    <property type="entry name" value="PIN-like_dom_sf"/>
</dbReference>
<protein>
    <recommendedName>
        <fullName evidence="5">Ribonuclease VapC</fullName>
        <shortName evidence="5">RNase VapC</shortName>
        <ecNumber evidence="5">3.1.-.-</ecNumber>
    </recommendedName>
    <alternativeName>
        <fullName evidence="5">Toxin VapC</fullName>
    </alternativeName>
</protein>
<reference evidence="7 8" key="1">
    <citation type="submission" date="2012-06" db="EMBL/GenBank/DDBJ databases">
        <title>Finished chromosome of genome of Oscillatoria acuminata PCC 6304.</title>
        <authorList>
            <consortium name="US DOE Joint Genome Institute"/>
            <person name="Gugger M."/>
            <person name="Coursin T."/>
            <person name="Rippka R."/>
            <person name="Tandeau De Marsac N."/>
            <person name="Huntemann M."/>
            <person name="Wei C.-L."/>
            <person name="Han J."/>
            <person name="Detter J.C."/>
            <person name="Han C."/>
            <person name="Tapia R."/>
            <person name="Davenport K."/>
            <person name="Daligault H."/>
            <person name="Erkkila T."/>
            <person name="Gu W."/>
            <person name="Munk A.C.C."/>
            <person name="Teshima H."/>
            <person name="Xu Y."/>
            <person name="Chain P."/>
            <person name="Chen A."/>
            <person name="Krypides N."/>
            <person name="Mavromatis K."/>
            <person name="Markowitz V."/>
            <person name="Szeto E."/>
            <person name="Ivanova N."/>
            <person name="Mikhailova N."/>
            <person name="Ovchinnikova G."/>
            <person name="Pagani I."/>
            <person name="Pati A."/>
            <person name="Goodwin L."/>
            <person name="Peters L."/>
            <person name="Pitluck S."/>
            <person name="Woyke T."/>
            <person name="Kerfeld C."/>
        </authorList>
    </citation>
    <scope>NUCLEOTIDE SEQUENCE [LARGE SCALE GENOMIC DNA]</scope>
    <source>
        <strain evidence="7 8">PCC 6304</strain>
    </source>
</reference>
<dbReference type="HAMAP" id="MF_00265">
    <property type="entry name" value="VapC_Nob1"/>
    <property type="match status" value="1"/>
</dbReference>
<evidence type="ECO:0000256" key="4">
    <source>
        <dbReference type="ARBA" id="ARBA00022801"/>
    </source>
</evidence>
<dbReference type="Pfam" id="PF01850">
    <property type="entry name" value="PIN"/>
    <property type="match status" value="1"/>
</dbReference>
<dbReference type="OrthoDB" id="286092at2"/>
<comment type="similarity">
    <text evidence="5">Belongs to the PINc/VapC protein family.</text>
</comment>
<dbReference type="HOGENOM" id="CLU_135601_0_0_3"/>
<sequence>MTQNPIAVLDASALLAYLQGESGADDVADALLQKAAISAINWAETLSKLAERGQEPDAVTTQLREEGLLDNALIIYPADEELARDIAKLRVSTRSLGLSLGDRACLALALKLQLPALTSDRAWESLSLGLQISLVSWLCRDTGILRLCRLYRGGGRASKSALLGRAK</sequence>
<feature type="binding site" evidence="5">
    <location>
        <position position="10"/>
    </location>
    <ligand>
        <name>Mg(2+)</name>
        <dbReference type="ChEBI" id="CHEBI:18420"/>
    </ligand>
</feature>
<name>K9TJG3_9CYAN</name>